<evidence type="ECO:0000313" key="6">
    <source>
        <dbReference type="Proteomes" id="UP000887574"/>
    </source>
</evidence>
<evidence type="ECO:0000256" key="1">
    <source>
        <dbReference type="ARBA" id="ARBA00004123"/>
    </source>
</evidence>
<dbReference type="WBParaSite" id="jg12421">
    <property type="protein sequence ID" value="jg12421"/>
    <property type="gene ID" value="jg12421"/>
</dbReference>
<evidence type="ECO:0000256" key="3">
    <source>
        <dbReference type="ARBA" id="ARBA00022771"/>
    </source>
</evidence>
<proteinExistence type="predicted"/>
<dbReference type="AlphaFoldDB" id="A0A915CTC1"/>
<sequence>MSTSAAYLRKIEKRRCFSASSSAVNIETKRSGILYGISNRLGNGKAGSRRRFLSKKSGDKSLPHGFISKYQNRRSQLLKSGHPFRSPLTVSRVATKNSIWVRKQRLRANDIVGVTDSVTQNKYFGQVSTFLTDAYAKNYVILTWLVPKQGILQRHSFQPENFVHGIAEERPIPAESCEFLCSCPLIPRYMRPWSKEQLTQEQIRRELSQRVEEIRGTVKEVPPSIKDDFKMLAKM</sequence>
<evidence type="ECO:0000256" key="4">
    <source>
        <dbReference type="ARBA" id="ARBA00022833"/>
    </source>
</evidence>
<keyword evidence="2" id="KW-0479">Metal-binding</keyword>
<dbReference type="PANTHER" id="PTHR13340">
    <property type="entry name" value="GATA ZINC FINGER DOMAIN-CONTAINING"/>
    <property type="match status" value="1"/>
</dbReference>
<keyword evidence="5" id="KW-0539">Nucleus</keyword>
<dbReference type="PANTHER" id="PTHR13340:SF2">
    <property type="entry name" value="GATA ZINC FINGER DOMAIN-CONTAINING PROTEIN 1"/>
    <property type="match status" value="1"/>
</dbReference>
<keyword evidence="6" id="KW-1185">Reference proteome</keyword>
<dbReference type="Proteomes" id="UP000887574">
    <property type="component" value="Unplaced"/>
</dbReference>
<evidence type="ECO:0000256" key="5">
    <source>
        <dbReference type="ARBA" id="ARBA00023242"/>
    </source>
</evidence>
<keyword evidence="4" id="KW-0862">Zinc</keyword>
<dbReference type="GO" id="GO:0008270">
    <property type="term" value="F:zinc ion binding"/>
    <property type="evidence" value="ECO:0007669"/>
    <property type="project" value="UniProtKB-KW"/>
</dbReference>
<name>A0A915CTC1_9BILA</name>
<keyword evidence="3" id="KW-0863">Zinc-finger</keyword>
<dbReference type="GO" id="GO:0005634">
    <property type="term" value="C:nucleus"/>
    <property type="evidence" value="ECO:0007669"/>
    <property type="project" value="UniProtKB-SubCell"/>
</dbReference>
<comment type="subcellular location">
    <subcellularLocation>
        <location evidence="1">Nucleus</location>
    </subcellularLocation>
</comment>
<dbReference type="InterPro" id="IPR039050">
    <property type="entry name" value="GATAD1"/>
</dbReference>
<reference evidence="7" key="1">
    <citation type="submission" date="2022-11" db="UniProtKB">
        <authorList>
            <consortium name="WormBaseParasite"/>
        </authorList>
    </citation>
    <scope>IDENTIFICATION</scope>
</reference>
<accession>A0A915CTC1</accession>
<evidence type="ECO:0000313" key="7">
    <source>
        <dbReference type="WBParaSite" id="jg12421"/>
    </source>
</evidence>
<evidence type="ECO:0000256" key="2">
    <source>
        <dbReference type="ARBA" id="ARBA00022723"/>
    </source>
</evidence>
<organism evidence="6 7">
    <name type="scientific">Ditylenchus dipsaci</name>
    <dbReference type="NCBI Taxonomy" id="166011"/>
    <lineage>
        <taxon>Eukaryota</taxon>
        <taxon>Metazoa</taxon>
        <taxon>Ecdysozoa</taxon>
        <taxon>Nematoda</taxon>
        <taxon>Chromadorea</taxon>
        <taxon>Rhabditida</taxon>
        <taxon>Tylenchina</taxon>
        <taxon>Tylenchomorpha</taxon>
        <taxon>Sphaerularioidea</taxon>
        <taxon>Anguinidae</taxon>
        <taxon>Anguininae</taxon>
        <taxon>Ditylenchus</taxon>
    </lineage>
</organism>
<protein>
    <submittedName>
        <fullName evidence="7">Uncharacterized protein</fullName>
    </submittedName>
</protein>
<dbReference type="GO" id="GO:0006325">
    <property type="term" value="P:chromatin organization"/>
    <property type="evidence" value="ECO:0007669"/>
    <property type="project" value="TreeGrafter"/>
</dbReference>